<evidence type="ECO:0000256" key="3">
    <source>
        <dbReference type="ARBA" id="ARBA00022896"/>
    </source>
</evidence>
<dbReference type="GO" id="GO:0005506">
    <property type="term" value="F:iron ion binding"/>
    <property type="evidence" value="ECO:0007669"/>
    <property type="project" value="InterPro"/>
</dbReference>
<gene>
    <name evidence="8" type="ORF">KR093_009546</name>
</gene>
<protein>
    <recommendedName>
        <fullName evidence="7">Fe2OG dioxygenase domain-containing protein</fullName>
    </recommendedName>
</protein>
<dbReference type="InterPro" id="IPR006620">
    <property type="entry name" value="Pro_4_hyd_alph"/>
</dbReference>
<keyword evidence="3" id="KW-0847">Vitamin C</keyword>
<dbReference type="Gene3D" id="2.60.120.620">
    <property type="entry name" value="q2cbj1_9rhob like domain"/>
    <property type="match status" value="1"/>
</dbReference>
<dbReference type="SMART" id="SM00702">
    <property type="entry name" value="P4Hc"/>
    <property type="match status" value="1"/>
</dbReference>
<sequence length="127" mass="14523">MTDLTLSGSQQMQVLNYGLGGHYNIHYDYFDVAKENMPINHQDDRMATVLFYLTEVEQGGATVFPKLQQAFSPQAGMAVYWLNLHDDGTPNNQTLHAACPVLVGSKWVMTQWIEERPQLHTRPCRKR</sequence>
<evidence type="ECO:0000256" key="6">
    <source>
        <dbReference type="ARBA" id="ARBA00023004"/>
    </source>
</evidence>
<keyword evidence="2" id="KW-0479">Metal-binding</keyword>
<dbReference type="Proteomes" id="UP001200034">
    <property type="component" value="Unassembled WGS sequence"/>
</dbReference>
<keyword evidence="5" id="KW-0560">Oxidoreductase</keyword>
<dbReference type="GO" id="GO:0005783">
    <property type="term" value="C:endoplasmic reticulum"/>
    <property type="evidence" value="ECO:0007669"/>
    <property type="project" value="TreeGrafter"/>
</dbReference>
<organism evidence="8 9">
    <name type="scientific">Drosophila rubida</name>
    <dbReference type="NCBI Taxonomy" id="30044"/>
    <lineage>
        <taxon>Eukaryota</taxon>
        <taxon>Metazoa</taxon>
        <taxon>Ecdysozoa</taxon>
        <taxon>Arthropoda</taxon>
        <taxon>Hexapoda</taxon>
        <taxon>Insecta</taxon>
        <taxon>Pterygota</taxon>
        <taxon>Neoptera</taxon>
        <taxon>Endopterygota</taxon>
        <taxon>Diptera</taxon>
        <taxon>Brachycera</taxon>
        <taxon>Muscomorpha</taxon>
        <taxon>Ephydroidea</taxon>
        <taxon>Drosophilidae</taxon>
        <taxon>Drosophila</taxon>
    </lineage>
</organism>
<evidence type="ECO:0000256" key="5">
    <source>
        <dbReference type="ARBA" id="ARBA00023002"/>
    </source>
</evidence>
<dbReference type="InterPro" id="IPR045054">
    <property type="entry name" value="P4HA-like"/>
</dbReference>
<dbReference type="GO" id="GO:0031418">
    <property type="term" value="F:L-ascorbic acid binding"/>
    <property type="evidence" value="ECO:0007669"/>
    <property type="project" value="UniProtKB-KW"/>
</dbReference>
<comment type="caution">
    <text evidence="8">The sequence shown here is derived from an EMBL/GenBank/DDBJ whole genome shotgun (WGS) entry which is preliminary data.</text>
</comment>
<dbReference type="PROSITE" id="PS51471">
    <property type="entry name" value="FE2OG_OXY"/>
    <property type="match status" value="1"/>
</dbReference>
<evidence type="ECO:0000259" key="7">
    <source>
        <dbReference type="PROSITE" id="PS51471"/>
    </source>
</evidence>
<evidence type="ECO:0000313" key="9">
    <source>
        <dbReference type="Proteomes" id="UP001200034"/>
    </source>
</evidence>
<dbReference type="GO" id="GO:0004656">
    <property type="term" value="F:procollagen-proline 4-dioxygenase activity"/>
    <property type="evidence" value="ECO:0007669"/>
    <property type="project" value="TreeGrafter"/>
</dbReference>
<dbReference type="AlphaFoldDB" id="A0AAD4PNM9"/>
<dbReference type="EMBL" id="JAJJHW010000824">
    <property type="protein sequence ID" value="KAH8381622.1"/>
    <property type="molecule type" value="Genomic_DNA"/>
</dbReference>
<dbReference type="InterPro" id="IPR044862">
    <property type="entry name" value="Pro_4_hyd_alph_FE2OG_OXY"/>
</dbReference>
<evidence type="ECO:0000256" key="4">
    <source>
        <dbReference type="ARBA" id="ARBA00022964"/>
    </source>
</evidence>
<evidence type="ECO:0000256" key="1">
    <source>
        <dbReference type="ARBA" id="ARBA00001961"/>
    </source>
</evidence>
<evidence type="ECO:0000313" key="8">
    <source>
        <dbReference type="EMBL" id="KAH8381622.1"/>
    </source>
</evidence>
<dbReference type="Pfam" id="PF13640">
    <property type="entry name" value="2OG-FeII_Oxy_3"/>
    <property type="match status" value="1"/>
</dbReference>
<keyword evidence="6" id="KW-0408">Iron</keyword>
<feature type="domain" description="Fe2OG dioxygenase" evidence="7">
    <location>
        <begin position="8"/>
        <end position="115"/>
    </location>
</feature>
<accession>A0AAD4PNM9</accession>
<proteinExistence type="predicted"/>
<reference evidence="8" key="1">
    <citation type="journal article" date="2021" name="Mol. Ecol. Resour.">
        <title>Phylogenomic analyses of the genus Drosophila reveals genomic signals of climate adaptation.</title>
        <authorList>
            <person name="Li F."/>
            <person name="Rane R.V."/>
            <person name="Luria V."/>
            <person name="Xiong Z."/>
            <person name="Chen J."/>
            <person name="Li Z."/>
            <person name="Catullo R.A."/>
            <person name="Griffin P.C."/>
            <person name="Schiffer M."/>
            <person name="Pearce S."/>
            <person name="Lee S.F."/>
            <person name="McElroy K."/>
            <person name="Stocker A."/>
            <person name="Shirriffs J."/>
            <person name="Cockerell F."/>
            <person name="Coppin C."/>
            <person name="Sgro C.M."/>
            <person name="Karger A."/>
            <person name="Cain J.W."/>
            <person name="Weber J.A."/>
            <person name="Santpere G."/>
            <person name="Kirschner M.W."/>
            <person name="Hoffmann A.A."/>
            <person name="Oakeshott J.G."/>
            <person name="Zhang G."/>
        </authorList>
    </citation>
    <scope>NUCLEOTIDE SEQUENCE</scope>
    <source>
        <strain evidence="8">BGI-SZ-2011g</strain>
    </source>
</reference>
<evidence type="ECO:0000256" key="2">
    <source>
        <dbReference type="ARBA" id="ARBA00022723"/>
    </source>
</evidence>
<dbReference type="PANTHER" id="PTHR10869">
    <property type="entry name" value="PROLYL 4-HYDROXYLASE ALPHA SUBUNIT"/>
    <property type="match status" value="1"/>
</dbReference>
<keyword evidence="9" id="KW-1185">Reference proteome</keyword>
<dbReference type="InterPro" id="IPR005123">
    <property type="entry name" value="Oxoglu/Fe-dep_dioxygenase_dom"/>
</dbReference>
<keyword evidence="4" id="KW-0223">Dioxygenase</keyword>
<dbReference type="PANTHER" id="PTHR10869:SF244">
    <property type="entry name" value="PROLYL 4-HYDROXYLASE SUBUNIT ALPHA-2"/>
    <property type="match status" value="1"/>
</dbReference>
<name>A0AAD4PNM9_9MUSC</name>
<comment type="cofactor">
    <cofactor evidence="1">
        <name>L-ascorbate</name>
        <dbReference type="ChEBI" id="CHEBI:38290"/>
    </cofactor>
</comment>